<dbReference type="PANTHER" id="PTHR46696">
    <property type="entry name" value="P450, PUTATIVE (EUROFUNG)-RELATED"/>
    <property type="match status" value="1"/>
</dbReference>
<dbReference type="Pfam" id="PF00067">
    <property type="entry name" value="p450"/>
    <property type="match status" value="1"/>
</dbReference>
<proteinExistence type="inferred from homology"/>
<evidence type="ECO:0000256" key="7">
    <source>
        <dbReference type="RuleBase" id="RU000461"/>
    </source>
</evidence>
<keyword evidence="9" id="KW-1185">Reference proteome</keyword>
<evidence type="ECO:0000256" key="5">
    <source>
        <dbReference type="ARBA" id="ARBA00023004"/>
    </source>
</evidence>
<keyword evidence="5 7" id="KW-0408">Iron</keyword>
<dbReference type="PANTHER" id="PTHR46696:SF6">
    <property type="entry name" value="P450, PUTATIVE (EUROFUNG)-RELATED"/>
    <property type="match status" value="1"/>
</dbReference>
<dbReference type="InterPro" id="IPR036396">
    <property type="entry name" value="Cyt_P450_sf"/>
</dbReference>
<dbReference type="PRINTS" id="PR00385">
    <property type="entry name" value="P450"/>
</dbReference>
<sequence>MSCPYEHGADDVPDIPFPDAFRFDPGPRWAHLRDEAPLTRVRTPAGDVVWLVTRYDDVRTVLTDPRFSRAGTVAPGAPRVAVSSPLPGTLPTTDPPEHTRLRRLVSAAFAYRRVETYRPWIRELAGQLADGLAADGSPADLRAALALPLPIRVICRLLGVPYEDRDRFREWTELAYSMVPAEADRVHAAMAALTDYLAGLVAAKRADPGDDILSELAADPAGLSPGELTAFGLNLLVAGHETSANQITGFVAALLRDPALWDRLVAEPALVGTAVEELLRHTRLSETGQLRVAVKDVPLAGGTVRAGDGVMAAIAAANRDPRAFDRPDEIVLDREPGRHLAFGVGPHFCLGAHLARVELQEALTALTSRYPGLRLAVPADDLRWRRVLVSGVDALPVRW</sequence>
<evidence type="ECO:0000256" key="6">
    <source>
        <dbReference type="ARBA" id="ARBA00023033"/>
    </source>
</evidence>
<dbReference type="Gene3D" id="1.10.630.10">
    <property type="entry name" value="Cytochrome P450"/>
    <property type="match status" value="1"/>
</dbReference>
<dbReference type="InterPro" id="IPR001128">
    <property type="entry name" value="Cyt_P450"/>
</dbReference>
<evidence type="ECO:0000256" key="3">
    <source>
        <dbReference type="ARBA" id="ARBA00022723"/>
    </source>
</evidence>
<evidence type="ECO:0000256" key="2">
    <source>
        <dbReference type="ARBA" id="ARBA00022617"/>
    </source>
</evidence>
<comment type="similarity">
    <text evidence="1 7">Belongs to the cytochrome P450 family.</text>
</comment>
<keyword evidence="3 7" id="KW-0479">Metal-binding</keyword>
<keyword evidence="4 7" id="KW-0560">Oxidoreductase</keyword>
<keyword evidence="2 7" id="KW-0349">Heme</keyword>
<keyword evidence="6 7" id="KW-0503">Monooxygenase</keyword>
<dbReference type="GO" id="GO:0016705">
    <property type="term" value="F:oxidoreductase activity, acting on paired donors, with incorporation or reduction of molecular oxygen"/>
    <property type="evidence" value="ECO:0007669"/>
    <property type="project" value="InterPro"/>
</dbReference>
<dbReference type="RefSeq" id="WP_203654030.1">
    <property type="nucleotide sequence ID" value="NZ_BAAAZM010000016.1"/>
</dbReference>
<evidence type="ECO:0000256" key="1">
    <source>
        <dbReference type="ARBA" id="ARBA00010617"/>
    </source>
</evidence>
<dbReference type="FunFam" id="1.10.630.10:FF:000018">
    <property type="entry name" value="Cytochrome P450 monooxygenase"/>
    <property type="match status" value="1"/>
</dbReference>
<gene>
    <name evidence="8" type="ORF">Aru02nite_01520</name>
</gene>
<protein>
    <submittedName>
        <fullName evidence="8">Cytochrome P450</fullName>
    </submittedName>
</protein>
<dbReference type="Proteomes" id="UP000612808">
    <property type="component" value="Unassembled WGS sequence"/>
</dbReference>
<dbReference type="SUPFAM" id="SSF48264">
    <property type="entry name" value="Cytochrome P450"/>
    <property type="match status" value="1"/>
</dbReference>
<accession>A0A8J3IUZ7</accession>
<dbReference type="InterPro" id="IPR002397">
    <property type="entry name" value="Cyt_P450_B"/>
</dbReference>
<reference evidence="8" key="1">
    <citation type="submission" date="2021-01" db="EMBL/GenBank/DDBJ databases">
        <title>Whole genome shotgun sequence of Actinocatenispora rupis NBRC 107355.</title>
        <authorList>
            <person name="Komaki H."/>
            <person name="Tamura T."/>
        </authorList>
    </citation>
    <scope>NUCLEOTIDE SEQUENCE</scope>
    <source>
        <strain evidence="8">NBRC 107355</strain>
    </source>
</reference>
<organism evidence="8 9">
    <name type="scientific">Actinocatenispora rupis</name>
    <dbReference type="NCBI Taxonomy" id="519421"/>
    <lineage>
        <taxon>Bacteria</taxon>
        <taxon>Bacillati</taxon>
        <taxon>Actinomycetota</taxon>
        <taxon>Actinomycetes</taxon>
        <taxon>Micromonosporales</taxon>
        <taxon>Micromonosporaceae</taxon>
        <taxon>Actinocatenispora</taxon>
    </lineage>
</organism>
<dbReference type="InterPro" id="IPR017972">
    <property type="entry name" value="Cyt_P450_CS"/>
</dbReference>
<evidence type="ECO:0000256" key="4">
    <source>
        <dbReference type="ARBA" id="ARBA00023002"/>
    </source>
</evidence>
<dbReference type="GO" id="GO:0020037">
    <property type="term" value="F:heme binding"/>
    <property type="evidence" value="ECO:0007669"/>
    <property type="project" value="InterPro"/>
</dbReference>
<dbReference type="GO" id="GO:0004497">
    <property type="term" value="F:monooxygenase activity"/>
    <property type="evidence" value="ECO:0007669"/>
    <property type="project" value="UniProtKB-KW"/>
</dbReference>
<comment type="caution">
    <text evidence="8">The sequence shown here is derived from an EMBL/GenBank/DDBJ whole genome shotgun (WGS) entry which is preliminary data.</text>
</comment>
<name>A0A8J3IUZ7_9ACTN</name>
<dbReference type="EMBL" id="BOMB01000001">
    <property type="protein sequence ID" value="GID09263.1"/>
    <property type="molecule type" value="Genomic_DNA"/>
</dbReference>
<dbReference type="AlphaFoldDB" id="A0A8J3IUZ7"/>
<dbReference type="PROSITE" id="PS00086">
    <property type="entry name" value="CYTOCHROME_P450"/>
    <property type="match status" value="1"/>
</dbReference>
<dbReference type="PRINTS" id="PR00359">
    <property type="entry name" value="BP450"/>
</dbReference>
<dbReference type="GO" id="GO:0005506">
    <property type="term" value="F:iron ion binding"/>
    <property type="evidence" value="ECO:0007669"/>
    <property type="project" value="InterPro"/>
</dbReference>
<dbReference type="GO" id="GO:0017000">
    <property type="term" value="P:antibiotic biosynthetic process"/>
    <property type="evidence" value="ECO:0007669"/>
    <property type="project" value="UniProtKB-ARBA"/>
</dbReference>
<evidence type="ECO:0000313" key="9">
    <source>
        <dbReference type="Proteomes" id="UP000612808"/>
    </source>
</evidence>
<evidence type="ECO:0000313" key="8">
    <source>
        <dbReference type="EMBL" id="GID09263.1"/>
    </source>
</evidence>
<dbReference type="CDD" id="cd11031">
    <property type="entry name" value="Cyp158A-like"/>
    <property type="match status" value="1"/>
</dbReference>